<keyword evidence="1" id="KW-0812">Transmembrane</keyword>
<keyword evidence="1" id="KW-1133">Transmembrane helix</keyword>
<name>A0A4R4EP21_9BACL</name>
<evidence type="ECO:0000256" key="1">
    <source>
        <dbReference type="SAM" id="Phobius"/>
    </source>
</evidence>
<protein>
    <recommendedName>
        <fullName evidence="4">DUF4367 domain-containing protein</fullName>
    </recommendedName>
</protein>
<reference evidence="2 3" key="1">
    <citation type="submission" date="2019-03" db="EMBL/GenBank/DDBJ databases">
        <authorList>
            <person name="Kim M.K.M."/>
        </authorList>
    </citation>
    <scope>NUCLEOTIDE SEQUENCE [LARGE SCALE GENOMIC DNA]</scope>
    <source>
        <strain evidence="2 3">18JY21-1</strain>
    </source>
</reference>
<keyword evidence="1" id="KW-0472">Membrane</keyword>
<accession>A0A4R4EP21</accession>
<organism evidence="2 3">
    <name type="scientific">Paenibacillus albiflavus</name>
    <dbReference type="NCBI Taxonomy" id="2545760"/>
    <lineage>
        <taxon>Bacteria</taxon>
        <taxon>Bacillati</taxon>
        <taxon>Bacillota</taxon>
        <taxon>Bacilli</taxon>
        <taxon>Bacillales</taxon>
        <taxon>Paenibacillaceae</taxon>
        <taxon>Paenibacillus</taxon>
    </lineage>
</organism>
<dbReference type="EMBL" id="SKFG01000002">
    <property type="protein sequence ID" value="TCZ80195.1"/>
    <property type="molecule type" value="Genomic_DNA"/>
</dbReference>
<keyword evidence="3" id="KW-1185">Reference proteome</keyword>
<gene>
    <name evidence="2" type="ORF">E0485_04925</name>
</gene>
<evidence type="ECO:0008006" key="4">
    <source>
        <dbReference type="Google" id="ProtNLM"/>
    </source>
</evidence>
<evidence type="ECO:0000313" key="2">
    <source>
        <dbReference type="EMBL" id="TCZ80195.1"/>
    </source>
</evidence>
<dbReference type="AlphaFoldDB" id="A0A4R4EP21"/>
<sequence length="167" mass="19215">MQHGIGFLRYIKKRSVCNLKRYVLIAALAIVLFVGIGIYFLAKLYGFFDSPLSPIAQSDIPQVLHLSELPVIPNSLDIVTVEKYDDGFTSPFVKIQYKDGIALKMTSKSGTYKDMELENIQIDGHYIEWYRSNDKQVYSTKFNHINYSFEFAPNLNDQVIDYLKSLK</sequence>
<evidence type="ECO:0000313" key="3">
    <source>
        <dbReference type="Proteomes" id="UP000295418"/>
    </source>
</evidence>
<dbReference type="Proteomes" id="UP000295418">
    <property type="component" value="Unassembled WGS sequence"/>
</dbReference>
<comment type="caution">
    <text evidence="2">The sequence shown here is derived from an EMBL/GenBank/DDBJ whole genome shotgun (WGS) entry which is preliminary data.</text>
</comment>
<feature type="transmembrane region" description="Helical" evidence="1">
    <location>
        <begin position="21"/>
        <end position="42"/>
    </location>
</feature>
<proteinExistence type="predicted"/>